<dbReference type="GO" id="GO:0003723">
    <property type="term" value="F:RNA binding"/>
    <property type="evidence" value="ECO:0007669"/>
    <property type="project" value="InterPro"/>
</dbReference>
<dbReference type="Gene3D" id="1.25.40.10">
    <property type="entry name" value="Tetratricopeptide repeat domain"/>
    <property type="match status" value="5"/>
</dbReference>
<evidence type="ECO:0000256" key="2">
    <source>
        <dbReference type="PROSITE-ProRule" id="PRU00708"/>
    </source>
</evidence>
<dbReference type="Pfam" id="PF01535">
    <property type="entry name" value="PPR"/>
    <property type="match status" value="2"/>
</dbReference>
<reference evidence="3 4" key="1">
    <citation type="journal article" date="2023" name="Hortic Res">
        <title>Pangenome of water caltrop reveals structural variations and asymmetric subgenome divergence after allopolyploidization.</title>
        <authorList>
            <person name="Zhang X."/>
            <person name="Chen Y."/>
            <person name="Wang L."/>
            <person name="Yuan Y."/>
            <person name="Fang M."/>
            <person name="Shi L."/>
            <person name="Lu R."/>
            <person name="Comes H.P."/>
            <person name="Ma Y."/>
            <person name="Chen Y."/>
            <person name="Huang G."/>
            <person name="Zhou Y."/>
            <person name="Zheng Z."/>
            <person name="Qiu Y."/>
        </authorList>
    </citation>
    <scope>NUCLEOTIDE SEQUENCE [LARGE SCALE GENOMIC DNA]</scope>
    <source>
        <tissue evidence="3">Roots</tissue>
    </source>
</reference>
<dbReference type="GO" id="GO:0009451">
    <property type="term" value="P:RNA modification"/>
    <property type="evidence" value="ECO:0007669"/>
    <property type="project" value="InterPro"/>
</dbReference>
<comment type="caution">
    <text evidence="3">The sequence shown here is derived from an EMBL/GenBank/DDBJ whole genome shotgun (WGS) entry which is preliminary data.</text>
</comment>
<dbReference type="InterPro" id="IPR011990">
    <property type="entry name" value="TPR-like_helical_dom_sf"/>
</dbReference>
<evidence type="ECO:0008006" key="5">
    <source>
        <dbReference type="Google" id="ProtNLM"/>
    </source>
</evidence>
<dbReference type="PROSITE" id="PS51375">
    <property type="entry name" value="PPR"/>
    <property type="match status" value="4"/>
</dbReference>
<evidence type="ECO:0000313" key="4">
    <source>
        <dbReference type="Proteomes" id="UP001345219"/>
    </source>
</evidence>
<evidence type="ECO:0000256" key="1">
    <source>
        <dbReference type="ARBA" id="ARBA00022737"/>
    </source>
</evidence>
<dbReference type="PANTHER" id="PTHR47926">
    <property type="entry name" value="PENTATRICOPEPTIDE REPEAT-CONTAINING PROTEIN"/>
    <property type="match status" value="1"/>
</dbReference>
<sequence length="689" mass="77450">MVMQAISTPSPLSVHHLHSFRTENNDRRNSCHLSKVKTLKKAPFHIPRGSPRKKTKKFAEEDAFPSSLPLHTRNPGAIYKDIQRFARLNKLKEALTILDYLDQQGIPVNITTFSSLLAACVRLKSLEEGKHIHTHIRINGLENNEFLNTKLVHMYMSCGSVEDAKRVLGLCSSKTIYPYNAMMRGNVISGRRRYVDAITAFSEVRELGIECDEYTFTCMIKSFAGASALRQGLKTHALLIKNGWIESSMLRTGLIDMYFKCGKVKLARLVFEEFDDKDIVVWGAMLAGFAHNRLQWQALDYTRRMMSEGLSPNSVILTTVFPVLGILQAEKLGKELHAYVVKTKSYSRQLSIQSALIDMYCKCGDMAYGRQVFYQSMERNAISWTALMSGYISNGRPDQALRSIVWMQQEGFKPDVVSIATILPVCSKLRALKHGKELHAYAIKNEFFPNVSLTTSLMVMYSKCGVFDYTFSLFEGMPKRNAISWTAMLDSLQESGNLCEALEMFRSFHLSKHRPDSVAVARILNVCTELKVLKLGKEVHAHVLKRKFEGVPFVSAEMIKMYGCCGATACARLVFDSVPVKGSLTWTAIIEAHGASGLYREAVNLFDQMIIKGFTPNLCTFKTIISICEQAGFADDAKRIYKSLPLEHKIGATHRTYNSVSKDKTSRARMDCLKNSGKVEPMSLNIGSC</sequence>
<protein>
    <recommendedName>
        <fullName evidence="5">Pentatricopeptide repeat-containing protein</fullName>
    </recommendedName>
</protein>
<name>A0AAN7G9K2_9MYRT</name>
<organism evidence="3 4">
    <name type="scientific">Trapa incisa</name>
    <dbReference type="NCBI Taxonomy" id="236973"/>
    <lineage>
        <taxon>Eukaryota</taxon>
        <taxon>Viridiplantae</taxon>
        <taxon>Streptophyta</taxon>
        <taxon>Embryophyta</taxon>
        <taxon>Tracheophyta</taxon>
        <taxon>Spermatophyta</taxon>
        <taxon>Magnoliopsida</taxon>
        <taxon>eudicotyledons</taxon>
        <taxon>Gunneridae</taxon>
        <taxon>Pentapetalae</taxon>
        <taxon>rosids</taxon>
        <taxon>malvids</taxon>
        <taxon>Myrtales</taxon>
        <taxon>Lythraceae</taxon>
        <taxon>Trapa</taxon>
    </lineage>
</organism>
<keyword evidence="1" id="KW-0677">Repeat</keyword>
<dbReference type="AlphaFoldDB" id="A0AAN7G9K2"/>
<dbReference type="PANTHER" id="PTHR47926:SF354">
    <property type="entry name" value="REPEAT (PPR-LIKE) SUPERFAMILY PROTEIN, PUTATIVE-RELATED"/>
    <property type="match status" value="1"/>
</dbReference>
<feature type="repeat" description="PPR" evidence="2">
    <location>
        <begin position="481"/>
        <end position="515"/>
    </location>
</feature>
<feature type="repeat" description="PPR" evidence="2">
    <location>
        <begin position="380"/>
        <end position="414"/>
    </location>
</feature>
<dbReference type="Proteomes" id="UP001345219">
    <property type="component" value="Chromosome 19"/>
</dbReference>
<feature type="repeat" description="PPR" evidence="2">
    <location>
        <begin position="582"/>
        <end position="616"/>
    </location>
</feature>
<dbReference type="InterPro" id="IPR046960">
    <property type="entry name" value="PPR_At4g14850-like_plant"/>
</dbReference>
<dbReference type="InterPro" id="IPR002885">
    <property type="entry name" value="PPR_rpt"/>
</dbReference>
<accession>A0AAN7G9K2</accession>
<keyword evidence="4" id="KW-1185">Reference proteome</keyword>
<proteinExistence type="predicted"/>
<evidence type="ECO:0000313" key="3">
    <source>
        <dbReference type="EMBL" id="KAK4740975.1"/>
    </source>
</evidence>
<feature type="repeat" description="PPR" evidence="2">
    <location>
        <begin position="278"/>
        <end position="312"/>
    </location>
</feature>
<dbReference type="Pfam" id="PF13041">
    <property type="entry name" value="PPR_2"/>
    <property type="match status" value="2"/>
</dbReference>
<dbReference type="EMBL" id="JAXIOK010000024">
    <property type="protein sequence ID" value="KAK4740975.1"/>
    <property type="molecule type" value="Genomic_DNA"/>
</dbReference>
<dbReference type="FunFam" id="1.25.40.10:FF:001058">
    <property type="entry name" value="Pentatricopeptide repeat-containing protein chloroplastic"/>
    <property type="match status" value="1"/>
</dbReference>
<dbReference type="NCBIfam" id="TIGR00756">
    <property type="entry name" value="PPR"/>
    <property type="match status" value="2"/>
</dbReference>
<gene>
    <name evidence="3" type="ORF">SAY87_024563</name>
</gene>